<evidence type="ECO:0008006" key="3">
    <source>
        <dbReference type="Google" id="ProtNLM"/>
    </source>
</evidence>
<sequence length="209" mass="24463">MEEDLISKKELLDLTGISYGQLYRWKRKQLIPENWFIRKSTFTGQETFFPKERMLGRIQHILSKKDDLSLDELAGKLSDMTWVQKQLLTLEEVRERNIVSSITLERYGQRDRNEHKYSFDQLLHLVAVDLLLGKGELSLEEADLLHHTLNVNRPQFQGKRWELFFARKMGVGFFLQALAPSELVFDEGVRLISRITLDDLTEQLQGKLG</sequence>
<evidence type="ECO:0000313" key="1">
    <source>
        <dbReference type="EMBL" id="AIQ69704.1"/>
    </source>
</evidence>
<dbReference type="OrthoDB" id="1648298at2"/>
<dbReference type="STRING" id="189425.PGRAT_20295"/>
<reference evidence="1 2" key="1">
    <citation type="submission" date="2014-08" db="EMBL/GenBank/DDBJ databases">
        <title>Comparative genomics of the Paenibacillus odorifer group.</title>
        <authorList>
            <person name="den Bakker H.C."/>
            <person name="Tsai Y.-C."/>
            <person name="Martin N."/>
            <person name="Korlach J."/>
            <person name="Wiedmann M."/>
        </authorList>
    </citation>
    <scope>NUCLEOTIDE SEQUENCE [LARGE SCALE GENOMIC DNA]</scope>
    <source>
        <strain evidence="1 2">DSM 15220</strain>
    </source>
</reference>
<dbReference type="HOGENOM" id="CLU_102097_0_0_9"/>
<dbReference type="KEGG" id="pgm:PGRAT_20295"/>
<proteinExistence type="predicted"/>
<dbReference type="eggNOG" id="COG0789">
    <property type="taxonomic scope" value="Bacteria"/>
</dbReference>
<name>A0A089NKX6_9BACL</name>
<dbReference type="EMBL" id="CP009287">
    <property type="protein sequence ID" value="AIQ69704.1"/>
    <property type="molecule type" value="Genomic_DNA"/>
</dbReference>
<evidence type="ECO:0000313" key="2">
    <source>
        <dbReference type="Proteomes" id="UP000029500"/>
    </source>
</evidence>
<dbReference type="Proteomes" id="UP000029500">
    <property type="component" value="Chromosome"/>
</dbReference>
<dbReference type="AlphaFoldDB" id="A0A089NKX6"/>
<protein>
    <recommendedName>
        <fullName evidence="3">DUF4004 domain-containing protein</fullName>
    </recommendedName>
</protein>
<keyword evidence="2" id="KW-1185">Reference proteome</keyword>
<dbReference type="RefSeq" id="WP_025705492.1">
    <property type="nucleotide sequence ID" value="NZ_CP009287.1"/>
</dbReference>
<dbReference type="InterPro" id="IPR025063">
    <property type="entry name" value="DUF4004"/>
</dbReference>
<accession>A0A089NKX6</accession>
<dbReference type="Pfam" id="PF13171">
    <property type="entry name" value="DUF4004"/>
    <property type="match status" value="1"/>
</dbReference>
<gene>
    <name evidence="1" type="ORF">PGRAT_20295</name>
</gene>
<organism evidence="1 2">
    <name type="scientific">Paenibacillus graminis</name>
    <dbReference type="NCBI Taxonomy" id="189425"/>
    <lineage>
        <taxon>Bacteria</taxon>
        <taxon>Bacillati</taxon>
        <taxon>Bacillota</taxon>
        <taxon>Bacilli</taxon>
        <taxon>Bacillales</taxon>
        <taxon>Paenibacillaceae</taxon>
        <taxon>Paenibacillus</taxon>
    </lineage>
</organism>